<gene>
    <name evidence="3" type="ORF">H9826_08765</name>
</gene>
<dbReference type="Proteomes" id="UP000886824">
    <property type="component" value="Unassembled WGS sequence"/>
</dbReference>
<organism evidence="3 4">
    <name type="scientific">Candidatus Intestinimonas merdavium</name>
    <dbReference type="NCBI Taxonomy" id="2838622"/>
    <lineage>
        <taxon>Bacteria</taxon>
        <taxon>Bacillati</taxon>
        <taxon>Bacillota</taxon>
        <taxon>Clostridia</taxon>
        <taxon>Eubacteriales</taxon>
        <taxon>Intestinimonas</taxon>
    </lineage>
</organism>
<proteinExistence type="predicted"/>
<dbReference type="AlphaFoldDB" id="A0A9D1Z605"/>
<evidence type="ECO:0000256" key="2">
    <source>
        <dbReference type="SAM" id="SignalP"/>
    </source>
</evidence>
<keyword evidence="1" id="KW-0175">Coiled coil</keyword>
<comment type="caution">
    <text evidence="3">The sequence shown here is derived from an EMBL/GenBank/DDBJ whole genome shotgun (WGS) entry which is preliminary data.</text>
</comment>
<keyword evidence="2" id="KW-0732">Signal</keyword>
<name>A0A9D1Z605_9FIRM</name>
<evidence type="ECO:0000256" key="1">
    <source>
        <dbReference type="SAM" id="Coils"/>
    </source>
</evidence>
<feature type="signal peptide" evidence="2">
    <location>
        <begin position="1"/>
        <end position="29"/>
    </location>
</feature>
<sequence>MKKRGKILGYTLLLTLVLLLSACSGNSGAPEIDTLTDENTQLRRELDSVQEQLEAAQSEIERLEGELNTAVEAAAEVETPAPSAVLPQMDSKELLLGKWYDQVFHAEGMFSWVQVLILEADGAGTMNRIYYVPKSEAENLQEQMDLGFPLVNFDSSTGCSWSLDGDALRVVLDNGEIGNYTFSAEKQQLMLKNSNGQEQIYAKEIPTETEGYVRRSTYAEDREDKEAALREKFLGNWYFDVLVWTFNEDGTGYLDIPELGDQPATKRESTYEVFDDPADPTYLCLVMDWDNGSTSYYYPTFETDGSMTLEFIDDSEPIRLTRTFDISNCPISEEIISNGIGVLSGSIFSDLLPQ</sequence>
<evidence type="ECO:0000313" key="4">
    <source>
        <dbReference type="Proteomes" id="UP000886824"/>
    </source>
</evidence>
<dbReference type="EMBL" id="DXCX01000089">
    <property type="protein sequence ID" value="HIY74047.1"/>
    <property type="molecule type" value="Genomic_DNA"/>
</dbReference>
<feature type="chain" id="PRO_5039106681" description="Lipoprotein" evidence="2">
    <location>
        <begin position="30"/>
        <end position="354"/>
    </location>
</feature>
<protein>
    <recommendedName>
        <fullName evidence="5">Lipoprotein</fullName>
    </recommendedName>
</protein>
<reference evidence="3" key="1">
    <citation type="journal article" date="2021" name="PeerJ">
        <title>Extensive microbial diversity within the chicken gut microbiome revealed by metagenomics and culture.</title>
        <authorList>
            <person name="Gilroy R."/>
            <person name="Ravi A."/>
            <person name="Getino M."/>
            <person name="Pursley I."/>
            <person name="Horton D.L."/>
            <person name="Alikhan N.F."/>
            <person name="Baker D."/>
            <person name="Gharbi K."/>
            <person name="Hall N."/>
            <person name="Watson M."/>
            <person name="Adriaenssens E.M."/>
            <person name="Foster-Nyarko E."/>
            <person name="Jarju S."/>
            <person name="Secka A."/>
            <person name="Antonio M."/>
            <person name="Oren A."/>
            <person name="Chaudhuri R.R."/>
            <person name="La Ragione R."/>
            <person name="Hildebrand F."/>
            <person name="Pallen M.J."/>
        </authorList>
    </citation>
    <scope>NUCLEOTIDE SEQUENCE</scope>
    <source>
        <strain evidence="3">CHK33-7979</strain>
    </source>
</reference>
<reference evidence="3" key="2">
    <citation type="submission" date="2021-04" db="EMBL/GenBank/DDBJ databases">
        <authorList>
            <person name="Gilroy R."/>
        </authorList>
    </citation>
    <scope>NUCLEOTIDE SEQUENCE</scope>
    <source>
        <strain evidence="3">CHK33-7979</strain>
    </source>
</reference>
<dbReference type="PROSITE" id="PS51257">
    <property type="entry name" value="PROKAR_LIPOPROTEIN"/>
    <property type="match status" value="1"/>
</dbReference>
<accession>A0A9D1Z605</accession>
<evidence type="ECO:0000313" key="3">
    <source>
        <dbReference type="EMBL" id="HIY74047.1"/>
    </source>
</evidence>
<evidence type="ECO:0008006" key="5">
    <source>
        <dbReference type="Google" id="ProtNLM"/>
    </source>
</evidence>
<feature type="coiled-coil region" evidence="1">
    <location>
        <begin position="32"/>
        <end position="73"/>
    </location>
</feature>